<organism evidence="4 5">
    <name type="scientific">Stephania yunnanensis</name>
    <dbReference type="NCBI Taxonomy" id="152371"/>
    <lineage>
        <taxon>Eukaryota</taxon>
        <taxon>Viridiplantae</taxon>
        <taxon>Streptophyta</taxon>
        <taxon>Embryophyta</taxon>
        <taxon>Tracheophyta</taxon>
        <taxon>Spermatophyta</taxon>
        <taxon>Magnoliopsida</taxon>
        <taxon>Ranunculales</taxon>
        <taxon>Menispermaceae</taxon>
        <taxon>Menispermoideae</taxon>
        <taxon>Cissampelideae</taxon>
        <taxon>Stephania</taxon>
    </lineage>
</organism>
<dbReference type="GO" id="GO:0006355">
    <property type="term" value="P:regulation of DNA-templated transcription"/>
    <property type="evidence" value="ECO:0007669"/>
    <property type="project" value="InterPro"/>
</dbReference>
<comment type="caution">
    <text evidence="4">The sequence shown here is derived from an EMBL/GenBank/DDBJ whole genome shotgun (WGS) entry which is preliminary data.</text>
</comment>
<dbReference type="GO" id="GO:0003697">
    <property type="term" value="F:single-stranded DNA binding"/>
    <property type="evidence" value="ECO:0007669"/>
    <property type="project" value="InterPro"/>
</dbReference>
<dbReference type="AlphaFoldDB" id="A0AAP0L3X2"/>
<dbReference type="InterPro" id="IPR013742">
    <property type="entry name" value="Whirly"/>
</dbReference>
<dbReference type="SUPFAM" id="SSF54447">
    <property type="entry name" value="ssDNA-binding transcriptional regulator domain"/>
    <property type="match status" value="1"/>
</dbReference>
<gene>
    <name evidence="4" type="ORF">Syun_002856</name>
</gene>
<evidence type="ECO:0000256" key="3">
    <source>
        <dbReference type="SAM" id="MobiDB-lite"/>
    </source>
</evidence>
<dbReference type="PANTHER" id="PTHR31745">
    <property type="entry name" value="SINGLE-STRANDED DNA-BINDING PROTEIN WHY2, MITOCHONDRIAL"/>
    <property type="match status" value="1"/>
</dbReference>
<sequence>MMKLTRFVLSRCPAKSHTRPLSLFSTSSSNAYRSSSSSSSSSVLYADYTIFKGKAALSISPILPTFAKTSSGALRVDKKGAILLKFYPAIGERKYDYEKKQCFALSATELGSLIGLAPAKSCEFFHDPSMKTSNAGQVRKSLSVSPLSDDGYFFTLTVVNSLLKTNERFTVPVTKAELTVMQTSFSFMLPYIMGWHQLSSQSPGSNLAKHSEVSRSPNLEWDR</sequence>
<reference evidence="4 5" key="1">
    <citation type="submission" date="2024-01" db="EMBL/GenBank/DDBJ databases">
        <title>Genome assemblies of Stephania.</title>
        <authorList>
            <person name="Yang L."/>
        </authorList>
    </citation>
    <scope>NUCLEOTIDE SEQUENCE [LARGE SCALE GENOMIC DNA]</scope>
    <source>
        <strain evidence="4">YNDBR</strain>
        <tissue evidence="4">Leaf</tissue>
    </source>
</reference>
<proteinExistence type="inferred from homology"/>
<name>A0AAP0L3X2_9MAGN</name>
<dbReference type="Pfam" id="PF08536">
    <property type="entry name" value="Whirly"/>
    <property type="match status" value="1"/>
</dbReference>
<evidence type="ECO:0000313" key="5">
    <source>
        <dbReference type="Proteomes" id="UP001420932"/>
    </source>
</evidence>
<keyword evidence="5" id="KW-1185">Reference proteome</keyword>
<dbReference type="Gene3D" id="2.30.31.10">
    <property type="entry name" value="Transcriptional Coactivator Pc4, Chain A"/>
    <property type="match status" value="1"/>
</dbReference>
<evidence type="ECO:0000313" key="4">
    <source>
        <dbReference type="EMBL" id="KAK9161954.1"/>
    </source>
</evidence>
<accession>A0AAP0L3X2</accession>
<dbReference type="GO" id="GO:0006952">
    <property type="term" value="P:defense response"/>
    <property type="evidence" value="ECO:0007669"/>
    <property type="project" value="InterPro"/>
</dbReference>
<dbReference type="EMBL" id="JBBNAF010000002">
    <property type="protein sequence ID" value="KAK9161954.1"/>
    <property type="molecule type" value="Genomic_DNA"/>
</dbReference>
<dbReference type="PANTHER" id="PTHR31745:SF1">
    <property type="entry name" value="SINGLE-STRANDED DNA-BINDING PROTEIN WHY2, MITOCHONDRIAL"/>
    <property type="match status" value="1"/>
</dbReference>
<evidence type="ECO:0000256" key="1">
    <source>
        <dbReference type="ARBA" id="ARBA00006061"/>
    </source>
</evidence>
<feature type="region of interest" description="Disordered" evidence="3">
    <location>
        <begin position="203"/>
        <end position="223"/>
    </location>
</feature>
<comment type="similarity">
    <text evidence="1">Belongs to the Whirly family.</text>
</comment>
<keyword evidence="2" id="KW-0809">Transit peptide</keyword>
<evidence type="ECO:0000256" key="2">
    <source>
        <dbReference type="ARBA" id="ARBA00022946"/>
    </source>
</evidence>
<dbReference type="InterPro" id="IPR009044">
    <property type="entry name" value="ssDNA-bd_transcriptional_reg"/>
</dbReference>
<dbReference type="Proteomes" id="UP001420932">
    <property type="component" value="Unassembled WGS sequence"/>
</dbReference>
<protein>
    <submittedName>
        <fullName evidence="4">Uncharacterized protein</fullName>
    </submittedName>
</protein>